<evidence type="ECO:0000256" key="4">
    <source>
        <dbReference type="ARBA" id="ARBA00022679"/>
    </source>
</evidence>
<evidence type="ECO:0000256" key="5">
    <source>
        <dbReference type="ARBA" id="ARBA00022741"/>
    </source>
</evidence>
<dbReference type="Gene3D" id="3.40.50.620">
    <property type="entry name" value="HUPs"/>
    <property type="match status" value="1"/>
</dbReference>
<keyword evidence="12" id="KW-1185">Reference proteome</keyword>
<dbReference type="AlphaFoldDB" id="A0A6M0K0L7"/>
<dbReference type="GO" id="GO:0010134">
    <property type="term" value="P:sulfate assimilation via adenylyl sulfate reduction"/>
    <property type="evidence" value="ECO:0007669"/>
    <property type="project" value="TreeGrafter"/>
</dbReference>
<keyword evidence="7 11" id="KW-0418">Kinase</keyword>
<dbReference type="PANTHER" id="PTHR42700">
    <property type="entry name" value="SULFATE ADENYLYLTRANSFERASE"/>
    <property type="match status" value="1"/>
</dbReference>
<dbReference type="NCBIfam" id="TIGR00455">
    <property type="entry name" value="apsK"/>
    <property type="match status" value="1"/>
</dbReference>
<evidence type="ECO:0000256" key="6">
    <source>
        <dbReference type="ARBA" id="ARBA00022840"/>
    </source>
</evidence>
<dbReference type="Gene3D" id="3.10.400.10">
    <property type="entry name" value="Sulfate adenylyltransferase"/>
    <property type="match status" value="1"/>
</dbReference>
<protein>
    <recommendedName>
        <fullName evidence="3 7">Adenylyl-sulfate kinase</fullName>
        <ecNumber evidence="3 7">2.7.1.25</ecNumber>
    </recommendedName>
    <alternativeName>
        <fullName evidence="7">APS kinase</fullName>
    </alternativeName>
    <alternativeName>
        <fullName evidence="7">ATP adenosine-5'-phosphosulfate 3'-phosphotransferase</fullName>
    </alternativeName>
    <alternativeName>
        <fullName evidence="7">Adenosine-5'-phosphosulfate kinase</fullName>
    </alternativeName>
</protein>
<comment type="pathway">
    <text evidence="2 7">Sulfur metabolism; hydrogen sulfide biosynthesis; sulfite from sulfate: step 2/3.</text>
</comment>
<evidence type="ECO:0000259" key="10">
    <source>
        <dbReference type="Pfam" id="PF14306"/>
    </source>
</evidence>
<reference evidence="11 12" key="1">
    <citation type="submission" date="2020-02" db="EMBL/GenBank/DDBJ databases">
        <title>Genome sequences of Thiorhodococcus mannitoliphagus and Thiorhodococcus minor, purple sulfur photosynthetic bacteria in the gammaproteobacterial family, Chromatiaceae.</title>
        <authorList>
            <person name="Aviles F.A."/>
            <person name="Meyer T.E."/>
            <person name="Kyndt J.A."/>
        </authorList>
    </citation>
    <scope>NUCLEOTIDE SEQUENCE [LARGE SCALE GENOMIC DNA]</scope>
    <source>
        <strain evidence="11 12">DSM 11518</strain>
    </source>
</reference>
<dbReference type="InterPro" id="IPR027417">
    <property type="entry name" value="P-loop_NTPase"/>
</dbReference>
<dbReference type="InterPro" id="IPR050512">
    <property type="entry name" value="Sulf_AdTrans/APS_kinase"/>
</dbReference>
<evidence type="ECO:0000256" key="1">
    <source>
        <dbReference type="ARBA" id="ARBA00001823"/>
    </source>
</evidence>
<dbReference type="EC" id="2.7.1.25" evidence="3 7"/>
<dbReference type="GO" id="GO:0070814">
    <property type="term" value="P:hydrogen sulfide biosynthetic process"/>
    <property type="evidence" value="ECO:0007669"/>
    <property type="project" value="UniProtKB-UniRule"/>
</dbReference>
<dbReference type="SUPFAM" id="SSF88697">
    <property type="entry name" value="PUA domain-like"/>
    <property type="match status" value="1"/>
</dbReference>
<dbReference type="SUPFAM" id="SSF52540">
    <property type="entry name" value="P-loop containing nucleoside triphosphate hydrolases"/>
    <property type="match status" value="1"/>
</dbReference>
<evidence type="ECO:0000313" key="11">
    <source>
        <dbReference type="EMBL" id="NEV62844.1"/>
    </source>
</evidence>
<feature type="binding site" evidence="7">
    <location>
        <begin position="352"/>
        <end position="359"/>
    </location>
    <ligand>
        <name>ATP</name>
        <dbReference type="ChEBI" id="CHEBI:30616"/>
    </ligand>
</feature>
<gene>
    <name evidence="7 11" type="primary">cysC</name>
    <name evidence="11" type="ORF">G3446_13245</name>
</gene>
<name>A0A6M0K0L7_9GAMM</name>
<dbReference type="GO" id="GO:0005737">
    <property type="term" value="C:cytoplasm"/>
    <property type="evidence" value="ECO:0007669"/>
    <property type="project" value="TreeGrafter"/>
</dbReference>
<dbReference type="PANTHER" id="PTHR42700:SF1">
    <property type="entry name" value="SULFATE ADENYLYLTRANSFERASE"/>
    <property type="match status" value="1"/>
</dbReference>
<evidence type="ECO:0000256" key="3">
    <source>
        <dbReference type="ARBA" id="ARBA00012121"/>
    </source>
</evidence>
<proteinExistence type="inferred from homology"/>
<evidence type="ECO:0000256" key="2">
    <source>
        <dbReference type="ARBA" id="ARBA00004806"/>
    </source>
</evidence>
<dbReference type="Gene3D" id="3.40.50.300">
    <property type="entry name" value="P-loop containing nucleotide triphosphate hydrolases"/>
    <property type="match status" value="1"/>
</dbReference>
<dbReference type="Proteomes" id="UP000483379">
    <property type="component" value="Unassembled WGS sequence"/>
</dbReference>
<feature type="compositionally biased region" description="Basic residues" evidence="8">
    <location>
        <begin position="327"/>
        <end position="342"/>
    </location>
</feature>
<comment type="catalytic activity">
    <reaction evidence="1 7">
        <text>adenosine 5'-phosphosulfate + ATP = 3'-phosphoadenylyl sulfate + ADP + H(+)</text>
        <dbReference type="Rhea" id="RHEA:24152"/>
        <dbReference type="ChEBI" id="CHEBI:15378"/>
        <dbReference type="ChEBI" id="CHEBI:30616"/>
        <dbReference type="ChEBI" id="CHEBI:58243"/>
        <dbReference type="ChEBI" id="CHEBI:58339"/>
        <dbReference type="ChEBI" id="CHEBI:456216"/>
        <dbReference type="EC" id="2.7.1.25"/>
    </reaction>
</comment>
<dbReference type="HAMAP" id="MF_00065">
    <property type="entry name" value="Adenylyl_sulf_kinase"/>
    <property type="match status" value="1"/>
</dbReference>
<evidence type="ECO:0000259" key="9">
    <source>
        <dbReference type="Pfam" id="PF01583"/>
    </source>
</evidence>
<keyword evidence="4 7" id="KW-0808">Transferase</keyword>
<evidence type="ECO:0000313" key="12">
    <source>
        <dbReference type="Proteomes" id="UP000483379"/>
    </source>
</evidence>
<feature type="region of interest" description="Disordered" evidence="8">
    <location>
        <begin position="316"/>
        <end position="342"/>
    </location>
</feature>
<dbReference type="GO" id="GO:0019379">
    <property type="term" value="P:sulfate assimilation, phosphoadenylyl sulfate reduction by phosphoadenylyl-sulfate reductase (thioredoxin)"/>
    <property type="evidence" value="ECO:0007669"/>
    <property type="project" value="TreeGrafter"/>
</dbReference>
<dbReference type="InterPro" id="IPR014729">
    <property type="entry name" value="Rossmann-like_a/b/a_fold"/>
</dbReference>
<dbReference type="GO" id="GO:0005524">
    <property type="term" value="F:ATP binding"/>
    <property type="evidence" value="ECO:0007669"/>
    <property type="project" value="UniProtKB-UniRule"/>
</dbReference>
<keyword evidence="6 7" id="KW-0067">ATP-binding</keyword>
<dbReference type="CDD" id="cd02027">
    <property type="entry name" value="APSK"/>
    <property type="match status" value="1"/>
</dbReference>
<keyword evidence="5 7" id="KW-0547">Nucleotide-binding</keyword>
<evidence type="ECO:0000256" key="7">
    <source>
        <dbReference type="HAMAP-Rule" id="MF_00065"/>
    </source>
</evidence>
<sequence>MSHERARALKQEATRLESISLTAAQLCDIELLLTGAYAPVTRLMTRQDLGPEPAASQIGRVARPQLQVFLEVNAASASKLSLGQRVVLRDDEGAMLAVLTIEDIWDPRMAAKDALPQATEATPQALPTPETEARCLRVGGSIEGIGTPGRHDYPELRVTPSWLAEEPRRRRLQRMILVDSAAELTQTAHQAVAAIAAEIDALVVLQIADDGLQPTDLRLHRAVRECREALRQYPAGRAQLALLPLVSKGNDVHELLRRAAVYGNYGATHCILDPRDYGLGSGAEGSAALSKLSAEGLLKTSMTLISSLDLTGPAGGLTADRGAGRPHASHSRGARRSGRVPGRRGATCFFTGLSGAGKSTVARALAARLGQLDRTVSLLDGDIIRKHLSSELTFSKEHRDLNIRRIGYVASEVTRHAGIAICAPIAPYRITRATVRGMIESLGEFLEIHVSTPIQICEKRDPKGLYAKAHAGLIKDFTGVSDPYEEPEHPEIAIDTSQVEVEDAVARIVAELRARGCLHGSDDWPQTAAG</sequence>
<feature type="domain" description="APS kinase" evidence="9">
    <location>
        <begin position="344"/>
        <end position="495"/>
    </location>
</feature>
<feature type="domain" description="ATP-sulfurylase PUA-like" evidence="10">
    <location>
        <begin position="3"/>
        <end position="112"/>
    </location>
</feature>
<dbReference type="InterPro" id="IPR015947">
    <property type="entry name" value="PUA-like_sf"/>
</dbReference>
<dbReference type="Pfam" id="PF14306">
    <property type="entry name" value="PUA_2"/>
    <property type="match status" value="1"/>
</dbReference>
<dbReference type="EMBL" id="JAAIJQ010000036">
    <property type="protein sequence ID" value="NEV62844.1"/>
    <property type="molecule type" value="Genomic_DNA"/>
</dbReference>
<dbReference type="FunFam" id="3.40.50.300:FF:000802">
    <property type="entry name" value="Sulfate adenylyltransferase"/>
    <property type="match status" value="1"/>
</dbReference>
<dbReference type="InterPro" id="IPR002891">
    <property type="entry name" value="APS"/>
</dbReference>
<comment type="function">
    <text evidence="7">Catalyzes the synthesis of activated sulfate.</text>
</comment>
<dbReference type="NCBIfam" id="NF003013">
    <property type="entry name" value="PRK03846.1"/>
    <property type="match status" value="1"/>
</dbReference>
<organism evidence="11 12">
    <name type="scientific">Thiorhodococcus minor</name>
    <dbReference type="NCBI Taxonomy" id="57489"/>
    <lineage>
        <taxon>Bacteria</taxon>
        <taxon>Pseudomonadati</taxon>
        <taxon>Pseudomonadota</taxon>
        <taxon>Gammaproteobacteria</taxon>
        <taxon>Chromatiales</taxon>
        <taxon>Chromatiaceae</taxon>
        <taxon>Thiorhodococcus</taxon>
    </lineage>
</organism>
<dbReference type="UniPathway" id="UPA00140">
    <property type="reaction ID" value="UER00205"/>
</dbReference>
<comment type="similarity">
    <text evidence="7">Belongs to the APS kinase family.</text>
</comment>
<dbReference type="InterPro" id="IPR059117">
    <property type="entry name" value="APS_kinase_dom"/>
</dbReference>
<dbReference type="Pfam" id="PF01583">
    <property type="entry name" value="APS_kinase"/>
    <property type="match status" value="1"/>
</dbReference>
<dbReference type="GO" id="GO:0004020">
    <property type="term" value="F:adenylylsulfate kinase activity"/>
    <property type="evidence" value="ECO:0007669"/>
    <property type="project" value="UniProtKB-UniRule"/>
</dbReference>
<dbReference type="RefSeq" id="WP_164453311.1">
    <property type="nucleotide sequence ID" value="NZ_JAAIJQ010000036.1"/>
</dbReference>
<keyword evidence="7" id="KW-0597">Phosphoprotein</keyword>
<comment type="caution">
    <text evidence="7">Lacks conserved residue(s) required for the propagation of feature annotation.</text>
</comment>
<comment type="caution">
    <text evidence="11">The sequence shown here is derived from an EMBL/GenBank/DDBJ whole genome shotgun (WGS) entry which is preliminary data.</text>
</comment>
<accession>A0A6M0K0L7</accession>
<evidence type="ECO:0000256" key="8">
    <source>
        <dbReference type="SAM" id="MobiDB-lite"/>
    </source>
</evidence>
<dbReference type="GO" id="GO:0004781">
    <property type="term" value="F:sulfate adenylyltransferase (ATP) activity"/>
    <property type="evidence" value="ECO:0007669"/>
    <property type="project" value="TreeGrafter"/>
</dbReference>
<dbReference type="InterPro" id="IPR025980">
    <property type="entry name" value="ATP-Sase_PUA-like_dom"/>
</dbReference>